<dbReference type="CDD" id="cd06267">
    <property type="entry name" value="PBP1_LacI_sugar_binding-like"/>
    <property type="match status" value="1"/>
</dbReference>
<dbReference type="EMBL" id="AWXR01000111">
    <property type="protein sequence ID" value="ERM80339.1"/>
    <property type="molecule type" value="Genomic_DNA"/>
</dbReference>
<keyword evidence="3" id="KW-0804">Transcription</keyword>
<name>U5BS64_9BACT</name>
<dbReference type="Pfam" id="PF00356">
    <property type="entry name" value="LacI"/>
    <property type="match status" value="1"/>
</dbReference>
<dbReference type="SUPFAM" id="SSF47413">
    <property type="entry name" value="lambda repressor-like DNA-binding domains"/>
    <property type="match status" value="1"/>
</dbReference>
<reference evidence="5 6" key="1">
    <citation type="journal article" date="2013" name="Genome Announc.">
        <title>Draft Genome Sequence of the Psychrophilic and Alkaliphilic Rhodonellum psychrophilum Strain GCM71T.</title>
        <authorList>
            <person name="Hauptmann A.L."/>
            <person name="Glaring M.A."/>
            <person name="Hallin P.F."/>
            <person name="Prieme A."/>
            <person name="Stougaard P."/>
        </authorList>
    </citation>
    <scope>NUCLEOTIDE SEQUENCE [LARGE SCALE GENOMIC DNA]</scope>
    <source>
        <strain evidence="5 6">GCM71</strain>
    </source>
</reference>
<dbReference type="CDD" id="cd01392">
    <property type="entry name" value="HTH_LacI"/>
    <property type="match status" value="1"/>
</dbReference>
<evidence type="ECO:0000256" key="3">
    <source>
        <dbReference type="ARBA" id="ARBA00023163"/>
    </source>
</evidence>
<dbReference type="Proteomes" id="UP000016843">
    <property type="component" value="Unassembled WGS sequence"/>
</dbReference>
<dbReference type="PANTHER" id="PTHR30146:SF109">
    <property type="entry name" value="HTH-TYPE TRANSCRIPTIONAL REGULATOR GALS"/>
    <property type="match status" value="1"/>
</dbReference>
<dbReference type="SUPFAM" id="SSF53822">
    <property type="entry name" value="Periplasmic binding protein-like I"/>
    <property type="match status" value="1"/>
</dbReference>
<dbReference type="PATRIC" id="fig|1123057.7.peg.4842"/>
<accession>U5BS64</accession>
<gene>
    <name evidence="5" type="ORF">P872_13430</name>
</gene>
<dbReference type="Pfam" id="PF00532">
    <property type="entry name" value="Peripla_BP_1"/>
    <property type="match status" value="1"/>
</dbReference>
<dbReference type="PANTHER" id="PTHR30146">
    <property type="entry name" value="LACI-RELATED TRANSCRIPTIONAL REPRESSOR"/>
    <property type="match status" value="1"/>
</dbReference>
<dbReference type="Gene3D" id="3.40.50.2300">
    <property type="match status" value="2"/>
</dbReference>
<dbReference type="GO" id="GO:0000976">
    <property type="term" value="F:transcription cis-regulatory region binding"/>
    <property type="evidence" value="ECO:0007669"/>
    <property type="project" value="TreeGrafter"/>
</dbReference>
<dbReference type="Gene3D" id="1.10.260.40">
    <property type="entry name" value="lambda repressor-like DNA-binding domains"/>
    <property type="match status" value="1"/>
</dbReference>
<comment type="caution">
    <text evidence="5">The sequence shown here is derived from an EMBL/GenBank/DDBJ whole genome shotgun (WGS) entry which is preliminary data.</text>
</comment>
<evidence type="ECO:0000256" key="1">
    <source>
        <dbReference type="ARBA" id="ARBA00023015"/>
    </source>
</evidence>
<dbReference type="GO" id="GO:0003700">
    <property type="term" value="F:DNA-binding transcription factor activity"/>
    <property type="evidence" value="ECO:0007669"/>
    <property type="project" value="TreeGrafter"/>
</dbReference>
<dbReference type="InterPro" id="IPR000843">
    <property type="entry name" value="HTH_LacI"/>
</dbReference>
<dbReference type="InterPro" id="IPR010982">
    <property type="entry name" value="Lambda_DNA-bd_dom_sf"/>
</dbReference>
<sequence length="347" mass="39783">MILGKEKHRMNEINIKYLAERLKMSPSTVSRALNDSYEISEPTKIKVKALAKELNYQPNPYARSLRNHKSKTIAVIIPERINNFFSQVIDGIEDITQELGYHLLVYNSHEDVEKERKIISFLLNGRVDAIVMSVSSQTSTIDHLEMLHQKDIPLIFFDRICQEIPTTKFITNDYETGYQAAVHLIEGGCKKIFFLLLSKEISIGRERLKGYRQALMDHNLPFAEDWVIQCSQSEEANIQQMTALLYSMERPDGILASVEKLAIATYHAIRKTKLRIPQDLKMVSFSNMRIAELLNPPLTTISQPAYEIGLECAKLLMKKLTRKNQPDLENKVIVLPSKIHIRESSKG</sequence>
<protein>
    <recommendedName>
        <fullName evidence="4">HTH lacI-type domain-containing protein</fullName>
    </recommendedName>
</protein>
<dbReference type="InterPro" id="IPR028082">
    <property type="entry name" value="Peripla_BP_I"/>
</dbReference>
<evidence type="ECO:0000256" key="2">
    <source>
        <dbReference type="ARBA" id="ARBA00023125"/>
    </source>
</evidence>
<dbReference type="InterPro" id="IPR001761">
    <property type="entry name" value="Peripla_BP/Lac1_sug-bd_dom"/>
</dbReference>
<keyword evidence="2" id="KW-0238">DNA-binding</keyword>
<feature type="domain" description="HTH lacI-type" evidence="4">
    <location>
        <begin position="13"/>
        <end position="67"/>
    </location>
</feature>
<dbReference type="SMART" id="SM00354">
    <property type="entry name" value="HTH_LACI"/>
    <property type="match status" value="1"/>
</dbReference>
<evidence type="ECO:0000259" key="4">
    <source>
        <dbReference type="PROSITE" id="PS50932"/>
    </source>
</evidence>
<proteinExistence type="predicted"/>
<dbReference type="PROSITE" id="PS50932">
    <property type="entry name" value="HTH_LACI_2"/>
    <property type="match status" value="1"/>
</dbReference>
<dbReference type="AlphaFoldDB" id="U5BS64"/>
<dbReference type="eggNOG" id="COG1609">
    <property type="taxonomic scope" value="Bacteria"/>
</dbReference>
<organism evidence="5 6">
    <name type="scientific">Rhodonellum psychrophilum GCM71 = DSM 17998</name>
    <dbReference type="NCBI Taxonomy" id="1123057"/>
    <lineage>
        <taxon>Bacteria</taxon>
        <taxon>Pseudomonadati</taxon>
        <taxon>Bacteroidota</taxon>
        <taxon>Cytophagia</taxon>
        <taxon>Cytophagales</taxon>
        <taxon>Cytophagaceae</taxon>
        <taxon>Rhodonellum</taxon>
    </lineage>
</organism>
<keyword evidence="1" id="KW-0805">Transcription regulation</keyword>
<evidence type="ECO:0000313" key="5">
    <source>
        <dbReference type="EMBL" id="ERM80339.1"/>
    </source>
</evidence>
<evidence type="ECO:0000313" key="6">
    <source>
        <dbReference type="Proteomes" id="UP000016843"/>
    </source>
</evidence>
<keyword evidence="6" id="KW-1185">Reference proteome</keyword>